<evidence type="ECO:0000313" key="3">
    <source>
        <dbReference type="Proteomes" id="UP000028534"/>
    </source>
</evidence>
<accession>A0A084E9K2</accession>
<gene>
    <name evidence="1" type="ORF">BV87_26560</name>
    <name evidence="2" type="ORF">CP98_04740</name>
</gene>
<evidence type="ECO:0000313" key="1">
    <source>
        <dbReference type="EMBL" id="ATP22010.1"/>
    </source>
</evidence>
<evidence type="ECO:0000313" key="4">
    <source>
        <dbReference type="Proteomes" id="UP000037029"/>
    </source>
</evidence>
<dbReference type="Proteomes" id="UP000028534">
    <property type="component" value="Unassembled WGS sequence"/>
</dbReference>
<dbReference type="RefSeq" id="WP_017501040.1">
    <property type="nucleotide sequence ID" value="NZ_CP020927.1"/>
</dbReference>
<dbReference type="EMBL" id="CP020927">
    <property type="protein sequence ID" value="ATP22010.1"/>
    <property type="molecule type" value="Genomic_DNA"/>
</dbReference>
<protein>
    <submittedName>
        <fullName evidence="2">Uncharacterized protein</fullName>
    </submittedName>
</protein>
<organism evidence="2 3">
    <name type="scientific">Sphingobium yanoikuyae</name>
    <name type="common">Sphingomonas yanoikuyae</name>
    <dbReference type="NCBI Taxonomy" id="13690"/>
    <lineage>
        <taxon>Bacteria</taxon>
        <taxon>Pseudomonadati</taxon>
        <taxon>Pseudomonadota</taxon>
        <taxon>Alphaproteobacteria</taxon>
        <taxon>Sphingomonadales</taxon>
        <taxon>Sphingomonadaceae</taxon>
        <taxon>Sphingobium</taxon>
    </lineage>
</organism>
<name>A0A084E9K2_SPHYA</name>
<keyword evidence="1" id="KW-0614">Plasmid</keyword>
<proteinExistence type="predicted"/>
<geneLocation type="plasmid" evidence="1">
    <name>pSES189</name>
</geneLocation>
<dbReference type="Proteomes" id="UP000037029">
    <property type="component" value="Plasmid pses189"/>
</dbReference>
<evidence type="ECO:0000313" key="2">
    <source>
        <dbReference type="EMBL" id="KEZ14644.1"/>
    </source>
</evidence>
<dbReference type="EMBL" id="JGVR01000049">
    <property type="protein sequence ID" value="KEZ14644.1"/>
    <property type="molecule type" value="Genomic_DNA"/>
</dbReference>
<geneLocation type="plasmid" evidence="4">
    <name>pses189</name>
</geneLocation>
<sequence>MDARDERPWLAIGLMRKAAQILDAANACHAASLARSATIAILTDLGLEPEEELDPDLATLVVAVPLNPGD</sequence>
<reference evidence="2 3" key="1">
    <citation type="submission" date="2014-03" db="EMBL/GenBank/DDBJ databases">
        <title>Genome sequence of Sphingobium yanoikuyae B1.</title>
        <authorList>
            <person name="Gan H.M."/>
            <person name="Gan H.Y."/>
            <person name="Savka M.A."/>
        </authorList>
    </citation>
    <scope>NUCLEOTIDE SEQUENCE [LARGE SCALE GENOMIC DNA]</scope>
    <source>
        <strain evidence="2 3">B1</strain>
    </source>
</reference>
<reference evidence="1 4" key="2">
    <citation type="submission" date="2017-04" db="EMBL/GenBank/DDBJ databases">
        <title>Characterization, genome and methylation analysis of a phthalic acid esters degrading strain Sphingobium yanoikuyae SHJ.</title>
        <authorList>
            <person name="Feng L."/>
        </authorList>
    </citation>
    <scope>NUCLEOTIDE SEQUENCE [LARGE SCALE GENOMIC DNA]</scope>
    <source>
        <strain evidence="1 4">SHJ</strain>
        <plasmid evidence="4">Plasmid pses189</plasmid>
        <plasmid evidence="1">pSES189</plasmid>
    </source>
</reference>
<dbReference type="AlphaFoldDB" id="A0A084E9K2"/>
<dbReference type="PATRIC" id="fig|13690.10.peg.4886"/>